<feature type="compositionally biased region" description="Pro residues" evidence="1">
    <location>
        <begin position="18"/>
        <end position="32"/>
    </location>
</feature>
<name>A0A499URH6_9ACTN</name>
<reference evidence="2 3" key="1">
    <citation type="journal article" date="2020" name="Int. J. Syst. Evol. Microbiol.">
        <title>Reclassification of Streptomyces castelarensis and Streptomyces sporoclivatus as later heterotypic synonyms of Streptomyces antimycoticus.</title>
        <authorList>
            <person name="Komaki H."/>
            <person name="Tamura T."/>
        </authorList>
    </citation>
    <scope>NUCLEOTIDE SEQUENCE [LARGE SCALE GENOMIC DNA]</scope>
    <source>
        <strain evidence="2 3">NBRC 100767</strain>
    </source>
</reference>
<feature type="region of interest" description="Disordered" evidence="1">
    <location>
        <begin position="1"/>
        <end position="32"/>
    </location>
</feature>
<feature type="compositionally biased region" description="Pro residues" evidence="1">
    <location>
        <begin position="1"/>
        <end position="10"/>
    </location>
</feature>
<gene>
    <name evidence="2" type="ORF">SSPO_025490</name>
</gene>
<organism evidence="2 3">
    <name type="scientific">Streptomyces antimycoticus</name>
    <dbReference type="NCBI Taxonomy" id="68175"/>
    <lineage>
        <taxon>Bacteria</taxon>
        <taxon>Bacillati</taxon>
        <taxon>Actinomycetota</taxon>
        <taxon>Actinomycetes</taxon>
        <taxon>Kitasatosporales</taxon>
        <taxon>Streptomycetaceae</taxon>
        <taxon>Streptomyces</taxon>
        <taxon>Streptomyces violaceusniger group</taxon>
    </lineage>
</organism>
<protein>
    <submittedName>
        <fullName evidence="2">Uncharacterized protein</fullName>
    </submittedName>
</protein>
<dbReference type="AlphaFoldDB" id="A0A499URH6"/>
<feature type="region of interest" description="Disordered" evidence="1">
    <location>
        <begin position="70"/>
        <end position="101"/>
    </location>
</feature>
<dbReference type="Proteomes" id="UP000463951">
    <property type="component" value="Chromosome"/>
</dbReference>
<sequence length="101" mass="10320">MSSLSPPLPAPSRNRDPAPAPAGAPPLAPAPQAPEGLGCVVWGFGSRPWPGLGRWALFLKRRRSWVVLSGASTPGPGRGWAAGPCSSSAGGAGLQTRERLD</sequence>
<accession>A0A499URH6</accession>
<evidence type="ECO:0000256" key="1">
    <source>
        <dbReference type="SAM" id="MobiDB-lite"/>
    </source>
</evidence>
<evidence type="ECO:0000313" key="3">
    <source>
        <dbReference type="Proteomes" id="UP000463951"/>
    </source>
</evidence>
<proteinExistence type="predicted"/>
<evidence type="ECO:0000313" key="2">
    <source>
        <dbReference type="EMBL" id="BBJ39831.1"/>
    </source>
</evidence>
<dbReference type="EMBL" id="AP019620">
    <property type="protein sequence ID" value="BBJ39831.1"/>
    <property type="molecule type" value="Genomic_DNA"/>
</dbReference>